<sequence length="176" mass="20935">MFNIDIMFDDVSIMSVEKEDITKIEDWINSKQGFNIDASQDYGIVDFYERYLEYYVSEGEYFLKVLRDSELIGIIKGRIEFKNPNEVWIMCYLIELGLCDVDVATKIIDEFIKHLYKNYGIRNFYTFVSADNKGMMKIWKNNNFEISRVTSNFLEINSKDKDILILKKEFNVNKMK</sequence>
<keyword evidence="2" id="KW-1185">Reference proteome</keyword>
<protein>
    <recommendedName>
        <fullName evidence="3">N-acetyltransferase domain-containing protein</fullName>
    </recommendedName>
</protein>
<organism evidence="1 2">
    <name type="scientific">Clostridium tagluense</name>
    <dbReference type="NCBI Taxonomy" id="360422"/>
    <lineage>
        <taxon>Bacteria</taxon>
        <taxon>Bacillati</taxon>
        <taxon>Bacillota</taxon>
        <taxon>Clostridia</taxon>
        <taxon>Eubacteriales</taxon>
        <taxon>Clostridiaceae</taxon>
        <taxon>Clostridium</taxon>
    </lineage>
</organism>
<dbReference type="RefSeq" id="WP_124998291.1">
    <property type="nucleotide sequence ID" value="NZ_BHYK01000003.1"/>
</dbReference>
<dbReference type="SUPFAM" id="SSF55729">
    <property type="entry name" value="Acyl-CoA N-acyltransferases (Nat)"/>
    <property type="match status" value="1"/>
</dbReference>
<gene>
    <name evidence="1" type="ORF">Ctaglu_07830</name>
</gene>
<dbReference type="Proteomes" id="UP000287872">
    <property type="component" value="Unassembled WGS sequence"/>
</dbReference>
<dbReference type="Pfam" id="PF13420">
    <property type="entry name" value="Acetyltransf_4"/>
    <property type="match status" value="1"/>
</dbReference>
<evidence type="ECO:0000313" key="2">
    <source>
        <dbReference type="Proteomes" id="UP000287872"/>
    </source>
</evidence>
<comment type="caution">
    <text evidence="1">The sequence shown here is derived from an EMBL/GenBank/DDBJ whole genome shotgun (WGS) entry which is preliminary data.</text>
</comment>
<dbReference type="AlphaFoldDB" id="A0A401UHY0"/>
<dbReference type="InterPro" id="IPR016181">
    <property type="entry name" value="Acyl_CoA_acyltransferase"/>
</dbReference>
<evidence type="ECO:0000313" key="1">
    <source>
        <dbReference type="EMBL" id="GCD09160.1"/>
    </source>
</evidence>
<evidence type="ECO:0008006" key="3">
    <source>
        <dbReference type="Google" id="ProtNLM"/>
    </source>
</evidence>
<dbReference type="OrthoDB" id="1952641at2"/>
<dbReference type="Gene3D" id="3.40.630.30">
    <property type="match status" value="1"/>
</dbReference>
<dbReference type="EMBL" id="BHYK01000003">
    <property type="protein sequence ID" value="GCD09160.1"/>
    <property type="molecule type" value="Genomic_DNA"/>
</dbReference>
<accession>A0A401UHY0</accession>
<proteinExistence type="predicted"/>
<reference evidence="1 2" key="1">
    <citation type="submission" date="2018-11" db="EMBL/GenBank/DDBJ databases">
        <title>Genome sequencing and assembly of Clostridium tagluense strain A121.</title>
        <authorList>
            <person name="Murakami T."/>
            <person name="Segawa T."/>
            <person name="Shcherbakova V.A."/>
            <person name="Mori H."/>
            <person name="Yoshimura Y."/>
        </authorList>
    </citation>
    <scope>NUCLEOTIDE SEQUENCE [LARGE SCALE GENOMIC DNA]</scope>
    <source>
        <strain evidence="1 2">A121</strain>
    </source>
</reference>
<name>A0A401UHY0_9CLOT</name>